<keyword evidence="3" id="KW-1185">Reference proteome</keyword>
<dbReference type="AlphaFoldDB" id="A0A8J5CDQ6"/>
<sequence length="165" mass="17969">MAQCTPALGLPQDNGATRSLIFPPMQPCHHRKEFPLRFMNQNKAEAYKKKKLKASETKKQNSIHLSSIAMEVEGNSVKAKHGDIEFKTLPCRAEKNPAAAGAVPHRKNRHPIRGRGTPFTSLGPRLGEMDVFDGGVAPKLEEKNFYPLLLGAGVRGPPGSPPPAD</sequence>
<evidence type="ECO:0000256" key="1">
    <source>
        <dbReference type="SAM" id="MobiDB-lite"/>
    </source>
</evidence>
<gene>
    <name evidence="2" type="ORF">GWK47_024424</name>
</gene>
<dbReference type="EMBL" id="JACEEZ010024978">
    <property type="protein sequence ID" value="KAG0705869.1"/>
    <property type="molecule type" value="Genomic_DNA"/>
</dbReference>
<evidence type="ECO:0000313" key="2">
    <source>
        <dbReference type="EMBL" id="KAG0705869.1"/>
    </source>
</evidence>
<name>A0A8J5CDQ6_CHIOP</name>
<feature type="compositionally biased region" description="Basic residues" evidence="1">
    <location>
        <begin position="104"/>
        <end position="113"/>
    </location>
</feature>
<protein>
    <submittedName>
        <fullName evidence="2">Uncharacterized protein</fullName>
    </submittedName>
</protein>
<organism evidence="2 3">
    <name type="scientific">Chionoecetes opilio</name>
    <name type="common">Atlantic snow crab</name>
    <name type="synonym">Cancer opilio</name>
    <dbReference type="NCBI Taxonomy" id="41210"/>
    <lineage>
        <taxon>Eukaryota</taxon>
        <taxon>Metazoa</taxon>
        <taxon>Ecdysozoa</taxon>
        <taxon>Arthropoda</taxon>
        <taxon>Crustacea</taxon>
        <taxon>Multicrustacea</taxon>
        <taxon>Malacostraca</taxon>
        <taxon>Eumalacostraca</taxon>
        <taxon>Eucarida</taxon>
        <taxon>Decapoda</taxon>
        <taxon>Pleocyemata</taxon>
        <taxon>Brachyura</taxon>
        <taxon>Eubrachyura</taxon>
        <taxon>Majoidea</taxon>
        <taxon>Majidae</taxon>
        <taxon>Chionoecetes</taxon>
    </lineage>
</organism>
<comment type="caution">
    <text evidence="2">The sequence shown here is derived from an EMBL/GenBank/DDBJ whole genome shotgun (WGS) entry which is preliminary data.</text>
</comment>
<accession>A0A8J5CDQ6</accession>
<feature type="region of interest" description="Disordered" evidence="1">
    <location>
        <begin position="96"/>
        <end position="125"/>
    </location>
</feature>
<evidence type="ECO:0000313" key="3">
    <source>
        <dbReference type="Proteomes" id="UP000770661"/>
    </source>
</evidence>
<dbReference type="Proteomes" id="UP000770661">
    <property type="component" value="Unassembled WGS sequence"/>
</dbReference>
<proteinExistence type="predicted"/>
<reference evidence="2" key="1">
    <citation type="submission" date="2020-07" db="EMBL/GenBank/DDBJ databases">
        <title>The High-quality genome of the commercially important snow crab, Chionoecetes opilio.</title>
        <authorList>
            <person name="Jeong J.-H."/>
            <person name="Ryu S."/>
        </authorList>
    </citation>
    <scope>NUCLEOTIDE SEQUENCE</scope>
    <source>
        <strain evidence="2">MADBK_172401_WGS</strain>
        <tissue evidence="2">Digestive gland</tissue>
    </source>
</reference>